<name>A0A1Q2HM05_9BACT</name>
<dbReference type="Pfam" id="PF08305">
    <property type="entry name" value="NPCBM"/>
    <property type="match status" value="1"/>
</dbReference>
<dbReference type="InterPro" id="IPR012373">
    <property type="entry name" value="Ferrdict_sens_TM"/>
</dbReference>
<evidence type="ECO:0000313" key="4">
    <source>
        <dbReference type="EMBL" id="AQQ08301.1"/>
    </source>
</evidence>
<dbReference type="Gene3D" id="2.60.120.1060">
    <property type="entry name" value="NPCBM/NEW2 domain"/>
    <property type="match status" value="1"/>
</dbReference>
<dbReference type="Gene3D" id="2.60.120.1440">
    <property type="match status" value="1"/>
</dbReference>
<proteinExistence type="predicted"/>
<keyword evidence="1" id="KW-0472">Membrane</keyword>
<dbReference type="Proteomes" id="UP000188273">
    <property type="component" value="Chromosome"/>
</dbReference>
<organism evidence="4 5">
    <name type="scientific">Sedimentisphaera cyanobacteriorum</name>
    <dbReference type="NCBI Taxonomy" id="1940790"/>
    <lineage>
        <taxon>Bacteria</taxon>
        <taxon>Pseudomonadati</taxon>
        <taxon>Planctomycetota</taxon>
        <taxon>Phycisphaerae</taxon>
        <taxon>Sedimentisphaerales</taxon>
        <taxon>Sedimentisphaeraceae</taxon>
        <taxon>Sedimentisphaera</taxon>
    </lineage>
</organism>
<dbReference type="InterPro" id="IPR038637">
    <property type="entry name" value="NPCBM_sf"/>
</dbReference>
<feature type="transmembrane region" description="Helical" evidence="1">
    <location>
        <begin position="122"/>
        <end position="143"/>
    </location>
</feature>
<feature type="domain" description="Glycosyl hydrolase family 98 putative carbohydrate-binding module" evidence="3">
    <location>
        <begin position="413"/>
        <end position="524"/>
    </location>
</feature>
<reference evidence="5" key="1">
    <citation type="submission" date="2017-02" db="EMBL/GenBank/DDBJ databases">
        <title>Comparative genomics and description of representatives of a novel lineage of planctomycetes thriving in anoxic sediments.</title>
        <authorList>
            <person name="Spring S."/>
            <person name="Bunk B."/>
            <person name="Sproer C."/>
            <person name="Klenk H.-P."/>
        </authorList>
    </citation>
    <scope>NUCLEOTIDE SEQUENCE [LARGE SCALE GENOMIC DNA]</scope>
    <source>
        <strain evidence="5">L21-RPul-D3</strain>
    </source>
</reference>
<dbReference type="KEGG" id="pbu:L21SP3_00077"/>
<accession>A0A1Q2HM05</accession>
<gene>
    <name evidence="4" type="ORF">L21SP3_00077</name>
</gene>
<sequence length="553" mass="61227">MKDMNKNLKSEIDQLLYLTLEDKASPEQTERLNRLMAGSEEVMSYAADYYSLASRLKKSNAIALASLNSPEETNELFNVLEELAAQEQFAPKVEACRECESGAEEKIEKFKPVAGTERVNKFMLVSTAASVAALLLIIIYAQIFPAKQPVARLKDSIGAQWQGARNNFEIGDVFTNAADPITLKEGYAEIQFDYGASVVIEAPSEFFCKSDNQIFMEYGSLYARVPPEAVGFTVDTGTSRIVDLGTEFGVKAGADTQLHVHKGETRLLAGQGNSRHNYSVLAGEAKKMLPSSADVQDIELSKYMFVKQINSETNLIRRGQYYIDLADIVSAGNGFGSGREAVELNPASAEFSKISSEDRTADNRFRSVKSPFIDGVFVPNGALRQIIASAGHLFKQCPETMGNYYVGITENLNRLDDRPIELNGIDYGKDKNSSIFMHANIGITFDLEALRNQLDGASLRNFKADIGVCNSSWQQCNADFWVLIDGELKYSRTNVTEKGVIDSLNIKINPEDRFLTLVTTDGGDPEVLYKDGEPIYSIQSDWCIFAEPMILFE</sequence>
<dbReference type="InterPro" id="IPR006860">
    <property type="entry name" value="FecR"/>
</dbReference>
<dbReference type="STRING" id="1940790.L21SP3_00077"/>
<evidence type="ECO:0000256" key="1">
    <source>
        <dbReference type="SAM" id="Phobius"/>
    </source>
</evidence>
<evidence type="ECO:0000313" key="5">
    <source>
        <dbReference type="Proteomes" id="UP000188273"/>
    </source>
</evidence>
<dbReference type="Pfam" id="PF04773">
    <property type="entry name" value="FecR"/>
    <property type="match status" value="1"/>
</dbReference>
<dbReference type="GO" id="GO:0016989">
    <property type="term" value="F:sigma factor antagonist activity"/>
    <property type="evidence" value="ECO:0007669"/>
    <property type="project" value="TreeGrafter"/>
</dbReference>
<keyword evidence="1" id="KW-0812">Transmembrane</keyword>
<feature type="domain" description="FecR protein" evidence="2">
    <location>
        <begin position="182"/>
        <end position="264"/>
    </location>
</feature>
<dbReference type="InterPro" id="IPR013222">
    <property type="entry name" value="Glyco_hyd_98_carb-bd"/>
</dbReference>
<dbReference type="EMBL" id="CP019633">
    <property type="protein sequence ID" value="AQQ08301.1"/>
    <property type="molecule type" value="Genomic_DNA"/>
</dbReference>
<evidence type="ECO:0000259" key="3">
    <source>
        <dbReference type="Pfam" id="PF08305"/>
    </source>
</evidence>
<evidence type="ECO:0000259" key="2">
    <source>
        <dbReference type="Pfam" id="PF04773"/>
    </source>
</evidence>
<dbReference type="SUPFAM" id="SSF49785">
    <property type="entry name" value="Galactose-binding domain-like"/>
    <property type="match status" value="1"/>
</dbReference>
<dbReference type="InterPro" id="IPR008979">
    <property type="entry name" value="Galactose-bd-like_sf"/>
</dbReference>
<keyword evidence="1" id="KW-1133">Transmembrane helix</keyword>
<dbReference type="PANTHER" id="PTHR30273:SF2">
    <property type="entry name" value="PROTEIN FECR"/>
    <property type="match status" value="1"/>
</dbReference>
<keyword evidence="5" id="KW-1185">Reference proteome</keyword>
<protein>
    <submittedName>
        <fullName evidence="4">FecR protein</fullName>
    </submittedName>
</protein>
<dbReference type="AlphaFoldDB" id="A0A1Q2HM05"/>
<dbReference type="PANTHER" id="PTHR30273">
    <property type="entry name" value="PERIPLASMIC SIGNAL SENSOR AND SIGMA FACTOR ACTIVATOR FECR-RELATED"/>
    <property type="match status" value="1"/>
</dbReference>